<name>A0A9P5V922_9FUNG</name>
<dbReference type="EMBL" id="JAAAUQ010000778">
    <property type="protein sequence ID" value="KAF9147637.1"/>
    <property type="molecule type" value="Genomic_DNA"/>
</dbReference>
<gene>
    <name evidence="1" type="ORF">BG015_010678</name>
</gene>
<comment type="caution">
    <text evidence="1">The sequence shown here is derived from an EMBL/GenBank/DDBJ whole genome shotgun (WGS) entry which is preliminary data.</text>
</comment>
<keyword evidence="2" id="KW-1185">Reference proteome</keyword>
<protein>
    <submittedName>
        <fullName evidence="1">Uncharacterized protein</fullName>
    </submittedName>
</protein>
<evidence type="ECO:0000313" key="1">
    <source>
        <dbReference type="EMBL" id="KAF9147637.1"/>
    </source>
</evidence>
<proteinExistence type="predicted"/>
<evidence type="ECO:0000313" key="2">
    <source>
        <dbReference type="Proteomes" id="UP000748756"/>
    </source>
</evidence>
<dbReference type="AlphaFoldDB" id="A0A9P5V922"/>
<reference evidence="1" key="1">
    <citation type="journal article" date="2020" name="Fungal Divers.">
        <title>Resolving the Mortierellaceae phylogeny through synthesis of multi-gene phylogenetics and phylogenomics.</title>
        <authorList>
            <person name="Vandepol N."/>
            <person name="Liber J."/>
            <person name="Desiro A."/>
            <person name="Na H."/>
            <person name="Kennedy M."/>
            <person name="Barry K."/>
            <person name="Grigoriev I.V."/>
            <person name="Miller A.N."/>
            <person name="O'Donnell K."/>
            <person name="Stajich J.E."/>
            <person name="Bonito G."/>
        </authorList>
    </citation>
    <scope>NUCLEOTIDE SEQUENCE</scope>
    <source>
        <strain evidence="1">NRRL 6426</strain>
    </source>
</reference>
<dbReference type="OrthoDB" id="10489776at2759"/>
<organism evidence="1 2">
    <name type="scientific">Linnemannia schmuckeri</name>
    <dbReference type="NCBI Taxonomy" id="64567"/>
    <lineage>
        <taxon>Eukaryota</taxon>
        <taxon>Fungi</taxon>
        <taxon>Fungi incertae sedis</taxon>
        <taxon>Mucoromycota</taxon>
        <taxon>Mortierellomycotina</taxon>
        <taxon>Mortierellomycetes</taxon>
        <taxon>Mortierellales</taxon>
        <taxon>Mortierellaceae</taxon>
        <taxon>Linnemannia</taxon>
    </lineage>
</organism>
<feature type="non-terminal residue" evidence="1">
    <location>
        <position position="59"/>
    </location>
</feature>
<sequence>MAPKAASALKTVASTNPAIVISKAPEIVFSVATESVPFARPCKKLGESVRLVKNITEAR</sequence>
<accession>A0A9P5V922</accession>
<dbReference type="Proteomes" id="UP000748756">
    <property type="component" value="Unassembled WGS sequence"/>
</dbReference>